<feature type="domain" description="Granulins" evidence="6">
    <location>
        <begin position="338"/>
        <end position="351"/>
    </location>
</feature>
<evidence type="ECO:0000256" key="1">
    <source>
        <dbReference type="ARBA" id="ARBA00004613"/>
    </source>
</evidence>
<keyword evidence="3" id="KW-0964">Secreted</keyword>
<dbReference type="SUPFAM" id="SSF57277">
    <property type="entry name" value="Granulin repeat"/>
    <property type="match status" value="5"/>
</dbReference>
<evidence type="ECO:0000256" key="2">
    <source>
        <dbReference type="ARBA" id="ARBA00010093"/>
    </source>
</evidence>
<dbReference type="Pfam" id="PF00396">
    <property type="entry name" value="Granulin"/>
    <property type="match status" value="4"/>
</dbReference>
<evidence type="ECO:0000256" key="5">
    <source>
        <dbReference type="SAM" id="MobiDB-lite"/>
    </source>
</evidence>
<sequence>MTCGDTELGGWLTVTPCPPAAPLRQVTCPDGRSACPDGATCCQLPSAQYGCCPLQNVSVSPCPHTAPRGGGGLSPAVLSPAAVPPRRPCAAATGSTAVPKAPPATWSAPCAPRCRTRRGRRHAVRLGWDWDPPGAILGAQGTLAVTIRLSPVGDVKCDDQMSCPDGNTCCRLSSGAWGCCPLEEAVCCPDHVHCCPQGYTCDPQGGTCLQGGVRLPWLSKTPARGRAGDVKCDDETSCPDGNTCCRLSSGAWGCCPLEQAVCCPDHVHCCPQGYTCDPQGGTCLKGGVRLPWLSKTPARGRGGDVKCDDQMSCPDGNTCCQLSSGAWGCCPLEQAVCCKDHQHCCPRGYTCNAATQSCEKLLAATPLRFPVPTGPPLSPPRPVATIPADTARACPPGQRCCRSKDGSWARCPFAQGSCCEDGRRCCPAGYRCARGGRECWPQRWDVGGGISSRTLLPSAAAPPSSARGSCGRPRRRPPRPLRPPRPRGCWGSLGGARWRCCGCCRRRRRCPRPPAGPGGRPAAGPGRCPRARGGRGGAGRGAGPPGHLPAGRCRSGGRGTRARPATRTRRAAPAASARPEPAAPR</sequence>
<dbReference type="AlphaFoldDB" id="A0A8B9T798"/>
<feature type="compositionally biased region" description="Gly residues" evidence="5">
    <location>
        <begin position="534"/>
        <end position="544"/>
    </location>
</feature>
<dbReference type="SMART" id="SM00277">
    <property type="entry name" value="GRAN"/>
    <property type="match status" value="5"/>
</dbReference>
<comment type="similarity">
    <text evidence="2">Belongs to the granulin family.</text>
</comment>
<dbReference type="InterPro" id="IPR039036">
    <property type="entry name" value="Granulin_fam"/>
</dbReference>
<feature type="region of interest" description="Disordered" evidence="5">
    <location>
        <begin position="512"/>
        <end position="585"/>
    </location>
</feature>
<keyword evidence="4" id="KW-1015">Disulfide bond</keyword>
<evidence type="ECO:0000259" key="6">
    <source>
        <dbReference type="PROSITE" id="PS00799"/>
    </source>
</evidence>
<dbReference type="Proteomes" id="UP000694400">
    <property type="component" value="Chromosome 25"/>
</dbReference>
<dbReference type="PANTHER" id="PTHR12274:SF3">
    <property type="entry name" value="PROGRANULIN"/>
    <property type="match status" value="1"/>
</dbReference>
<reference evidence="7" key="2">
    <citation type="submission" date="2025-08" db="UniProtKB">
        <authorList>
            <consortium name="Ensembl"/>
        </authorList>
    </citation>
    <scope>IDENTIFICATION</scope>
</reference>
<organism evidence="7 8">
    <name type="scientific">Anas platyrhynchos</name>
    <name type="common">Mallard</name>
    <name type="synonym">Anas boschas</name>
    <dbReference type="NCBI Taxonomy" id="8839"/>
    <lineage>
        <taxon>Eukaryota</taxon>
        <taxon>Metazoa</taxon>
        <taxon>Chordata</taxon>
        <taxon>Craniata</taxon>
        <taxon>Vertebrata</taxon>
        <taxon>Euteleostomi</taxon>
        <taxon>Archelosauria</taxon>
        <taxon>Archosauria</taxon>
        <taxon>Dinosauria</taxon>
        <taxon>Saurischia</taxon>
        <taxon>Theropoda</taxon>
        <taxon>Coelurosauria</taxon>
        <taxon>Aves</taxon>
        <taxon>Neognathae</taxon>
        <taxon>Galloanserae</taxon>
        <taxon>Anseriformes</taxon>
        <taxon>Anatidae</taxon>
        <taxon>Anatinae</taxon>
        <taxon>Anas</taxon>
    </lineage>
</organism>
<feature type="domain" description="Granulins" evidence="6">
    <location>
        <begin position="263"/>
        <end position="276"/>
    </location>
</feature>
<name>A0A8B9T798_ANAPL</name>
<feature type="compositionally biased region" description="Low complexity" evidence="5">
    <location>
        <begin position="457"/>
        <end position="471"/>
    </location>
</feature>
<feature type="compositionally biased region" description="Basic residues" evidence="5">
    <location>
        <begin position="560"/>
        <end position="570"/>
    </location>
</feature>
<dbReference type="InterPro" id="IPR037277">
    <property type="entry name" value="Granulin_sf"/>
</dbReference>
<evidence type="ECO:0000256" key="3">
    <source>
        <dbReference type="ARBA" id="ARBA00022525"/>
    </source>
</evidence>
<feature type="domain" description="Granulins" evidence="6">
    <location>
        <begin position="188"/>
        <end position="201"/>
    </location>
</feature>
<dbReference type="InterPro" id="IPR000118">
    <property type="entry name" value="Granulin"/>
</dbReference>
<reference evidence="7" key="1">
    <citation type="submission" date="2019-08" db="EMBL/GenBank/DDBJ databases">
        <title>Three high-quality genomes provides insights into domestication of ducks.</title>
        <authorList>
            <person name="Hou Z.C."/>
            <person name="Zhu F."/>
            <person name="Yin Z.T."/>
            <person name="Zhang F."/>
        </authorList>
    </citation>
    <scope>NUCLEOTIDE SEQUENCE [LARGE SCALE GENOMIC DNA]</scope>
</reference>
<reference evidence="7" key="3">
    <citation type="submission" date="2025-09" db="UniProtKB">
        <authorList>
            <consortium name="Ensembl"/>
        </authorList>
    </citation>
    <scope>IDENTIFICATION</scope>
</reference>
<feature type="compositionally biased region" description="Low complexity" evidence="5">
    <location>
        <begin position="571"/>
        <end position="585"/>
    </location>
</feature>
<dbReference type="PROSITE" id="PS00799">
    <property type="entry name" value="GRANULINS"/>
    <property type="match status" value="3"/>
</dbReference>
<dbReference type="Ensembl" id="ENSAPLT00020018352.1">
    <property type="protein sequence ID" value="ENSAPLP00020016991.1"/>
    <property type="gene ID" value="ENSAPLG00020012094.1"/>
</dbReference>
<protein>
    <submittedName>
        <fullName evidence="7">Granulin precursor</fullName>
    </submittedName>
</protein>
<accession>A0A8B9T798</accession>
<feature type="region of interest" description="Disordered" evidence="5">
    <location>
        <begin position="451"/>
        <end position="488"/>
    </location>
</feature>
<feature type="compositionally biased region" description="Basic residues" evidence="5">
    <location>
        <begin position="472"/>
        <end position="485"/>
    </location>
</feature>
<evidence type="ECO:0000313" key="8">
    <source>
        <dbReference type="Proteomes" id="UP000694400"/>
    </source>
</evidence>
<proteinExistence type="inferred from homology"/>
<dbReference type="Gene3D" id="2.10.25.160">
    <property type="entry name" value="Granulin"/>
    <property type="match status" value="5"/>
</dbReference>
<evidence type="ECO:0000256" key="4">
    <source>
        <dbReference type="ARBA" id="ARBA00023157"/>
    </source>
</evidence>
<dbReference type="FunFam" id="2.10.25.160:FF:000001">
    <property type="entry name" value="Granulin precursor"/>
    <property type="match status" value="3"/>
</dbReference>
<evidence type="ECO:0000313" key="7">
    <source>
        <dbReference type="Ensembl" id="ENSAPLP00020016991.1"/>
    </source>
</evidence>
<comment type="subcellular location">
    <subcellularLocation>
        <location evidence="1">Secreted</location>
    </subcellularLocation>
</comment>
<dbReference type="GO" id="GO:0005576">
    <property type="term" value="C:extracellular region"/>
    <property type="evidence" value="ECO:0007669"/>
    <property type="project" value="UniProtKB-SubCell"/>
</dbReference>
<dbReference type="PANTHER" id="PTHR12274">
    <property type="entry name" value="GRANULIN"/>
    <property type="match status" value="1"/>
</dbReference>